<proteinExistence type="predicted"/>
<protein>
    <submittedName>
        <fullName evidence="2">Uncharacterized protein</fullName>
    </submittedName>
</protein>
<dbReference type="InParanoid" id="M4B919"/>
<reference evidence="2" key="2">
    <citation type="submission" date="2015-06" db="UniProtKB">
        <authorList>
            <consortium name="EnsemblProtists"/>
        </authorList>
    </citation>
    <scope>IDENTIFICATION</scope>
    <source>
        <strain evidence="2">Emoy2</strain>
    </source>
</reference>
<dbReference type="EMBL" id="JH598009">
    <property type="status" value="NOT_ANNOTATED_CDS"/>
    <property type="molecule type" value="Genomic_DNA"/>
</dbReference>
<name>M4B919_HYAAE</name>
<organism evidence="2 3">
    <name type="scientific">Hyaloperonospora arabidopsidis (strain Emoy2)</name>
    <name type="common">Downy mildew agent</name>
    <name type="synonym">Peronospora arabidopsidis</name>
    <dbReference type="NCBI Taxonomy" id="559515"/>
    <lineage>
        <taxon>Eukaryota</taxon>
        <taxon>Sar</taxon>
        <taxon>Stramenopiles</taxon>
        <taxon>Oomycota</taxon>
        <taxon>Peronosporomycetes</taxon>
        <taxon>Peronosporales</taxon>
        <taxon>Peronosporaceae</taxon>
        <taxon>Hyaloperonospora</taxon>
    </lineage>
</organism>
<evidence type="ECO:0000313" key="2">
    <source>
        <dbReference type="EnsemblProtists" id="HpaP802778"/>
    </source>
</evidence>
<evidence type="ECO:0000256" key="1">
    <source>
        <dbReference type="SAM" id="MobiDB-lite"/>
    </source>
</evidence>
<dbReference type="HOGENOM" id="CLU_2502717_0_0_1"/>
<dbReference type="AlphaFoldDB" id="M4B919"/>
<evidence type="ECO:0000313" key="3">
    <source>
        <dbReference type="Proteomes" id="UP000011713"/>
    </source>
</evidence>
<reference evidence="3" key="1">
    <citation type="journal article" date="2010" name="Science">
        <title>Signatures of adaptation to obligate biotrophy in the Hyaloperonospora arabidopsidis genome.</title>
        <authorList>
            <person name="Baxter L."/>
            <person name="Tripathy S."/>
            <person name="Ishaque N."/>
            <person name="Boot N."/>
            <person name="Cabral A."/>
            <person name="Kemen E."/>
            <person name="Thines M."/>
            <person name="Ah-Fong A."/>
            <person name="Anderson R."/>
            <person name="Badejoko W."/>
            <person name="Bittner-Eddy P."/>
            <person name="Boore J.L."/>
            <person name="Chibucos M.C."/>
            <person name="Coates M."/>
            <person name="Dehal P."/>
            <person name="Delehaunty K."/>
            <person name="Dong S."/>
            <person name="Downton P."/>
            <person name="Dumas B."/>
            <person name="Fabro G."/>
            <person name="Fronick C."/>
            <person name="Fuerstenberg S.I."/>
            <person name="Fulton L."/>
            <person name="Gaulin E."/>
            <person name="Govers F."/>
            <person name="Hughes L."/>
            <person name="Humphray S."/>
            <person name="Jiang R.H."/>
            <person name="Judelson H."/>
            <person name="Kamoun S."/>
            <person name="Kyung K."/>
            <person name="Meijer H."/>
            <person name="Minx P."/>
            <person name="Morris P."/>
            <person name="Nelson J."/>
            <person name="Phuntumart V."/>
            <person name="Qutob D."/>
            <person name="Rehmany A."/>
            <person name="Rougon-Cardoso A."/>
            <person name="Ryden P."/>
            <person name="Torto-Alalibo T."/>
            <person name="Studholme D."/>
            <person name="Wang Y."/>
            <person name="Win J."/>
            <person name="Wood J."/>
            <person name="Clifton S.W."/>
            <person name="Rogers J."/>
            <person name="Van den Ackerveken G."/>
            <person name="Jones J.D."/>
            <person name="McDowell J.M."/>
            <person name="Beynon J."/>
            <person name="Tyler B.M."/>
        </authorList>
    </citation>
    <scope>NUCLEOTIDE SEQUENCE [LARGE SCALE GENOMIC DNA]</scope>
    <source>
        <strain evidence="3">Emoy2</strain>
    </source>
</reference>
<accession>M4B919</accession>
<dbReference type="VEuPathDB" id="FungiDB:HpaG802778"/>
<dbReference type="EnsemblProtists" id="HpaT802778">
    <property type="protein sequence ID" value="HpaP802778"/>
    <property type="gene ID" value="HpaG802778"/>
</dbReference>
<sequence length="86" mass="10013">MTQTPLLHSRSWQTRRSTSSVSSRCQSREQYPAFRDHQKFLHVKDAYLKSKRIQTLTFLAAGEALANWVLHYQSKPVMLSGYLIKT</sequence>
<dbReference type="Proteomes" id="UP000011713">
    <property type="component" value="Unassembled WGS sequence"/>
</dbReference>
<keyword evidence="3" id="KW-1185">Reference proteome</keyword>
<feature type="compositionally biased region" description="Low complexity" evidence="1">
    <location>
        <begin position="9"/>
        <end position="24"/>
    </location>
</feature>
<feature type="region of interest" description="Disordered" evidence="1">
    <location>
        <begin position="1"/>
        <end position="24"/>
    </location>
</feature>